<dbReference type="InterPro" id="IPR024909">
    <property type="entry name" value="Cys-tRNA/MSH_ligase"/>
</dbReference>
<dbReference type="EMBL" id="JAFFHC010000006">
    <property type="protein sequence ID" value="KAK4671169.1"/>
    <property type="molecule type" value="Genomic_DNA"/>
</dbReference>
<evidence type="ECO:0000256" key="1">
    <source>
        <dbReference type="ARBA" id="ARBA00022598"/>
    </source>
</evidence>
<dbReference type="GO" id="GO:0004817">
    <property type="term" value="F:cysteine-tRNA ligase activity"/>
    <property type="evidence" value="ECO:0007669"/>
    <property type="project" value="UniProtKB-EC"/>
</dbReference>
<dbReference type="RefSeq" id="XP_062797465.1">
    <property type="nucleotide sequence ID" value="XM_062940936.1"/>
</dbReference>
<dbReference type="InterPro" id="IPR032678">
    <property type="entry name" value="tRNA-synt_1_cat_dom"/>
</dbReference>
<accession>A0ABR0HTF0</accession>
<keyword evidence="6" id="KW-1185">Reference proteome</keyword>
<gene>
    <name evidence="5" type="primary">CARS1</name>
    <name evidence="5" type="ORF">QC764_0092510</name>
</gene>
<dbReference type="PANTHER" id="PTHR10890">
    <property type="entry name" value="CYSTEINYL-TRNA SYNTHETASE"/>
    <property type="match status" value="1"/>
</dbReference>
<evidence type="ECO:0000313" key="6">
    <source>
        <dbReference type="Proteomes" id="UP001323617"/>
    </source>
</evidence>
<keyword evidence="1 5" id="KW-0436">Ligase</keyword>
<dbReference type="GeneID" id="87961675"/>
<dbReference type="EC" id="6.1.1.16" evidence="5"/>
<feature type="domain" description="tRNA synthetases class I catalytic" evidence="4">
    <location>
        <begin position="2"/>
        <end position="116"/>
    </location>
</feature>
<comment type="caution">
    <text evidence="5">The sequence shown here is derived from an EMBL/GenBank/DDBJ whole genome shotgun (WGS) entry which is preliminary data.</text>
</comment>
<organism evidence="5 6">
    <name type="scientific">Podospora pseudoanserina</name>
    <dbReference type="NCBI Taxonomy" id="2609844"/>
    <lineage>
        <taxon>Eukaryota</taxon>
        <taxon>Fungi</taxon>
        <taxon>Dikarya</taxon>
        <taxon>Ascomycota</taxon>
        <taxon>Pezizomycotina</taxon>
        <taxon>Sordariomycetes</taxon>
        <taxon>Sordariomycetidae</taxon>
        <taxon>Sordariales</taxon>
        <taxon>Podosporaceae</taxon>
        <taxon>Podospora</taxon>
    </lineage>
</organism>
<keyword evidence="2" id="KW-0547">Nucleotide-binding</keyword>
<proteinExistence type="predicted"/>
<dbReference type="PANTHER" id="PTHR10890:SF3">
    <property type="entry name" value="CYSTEINE--TRNA LIGASE, CYTOPLASMIC"/>
    <property type="match status" value="1"/>
</dbReference>
<dbReference type="PRINTS" id="PR00983">
    <property type="entry name" value="TRNASYNTHCYS"/>
</dbReference>
<evidence type="ECO:0000256" key="3">
    <source>
        <dbReference type="ARBA" id="ARBA00022840"/>
    </source>
</evidence>
<dbReference type="SUPFAM" id="SSF52374">
    <property type="entry name" value="Nucleotidylyl transferase"/>
    <property type="match status" value="1"/>
</dbReference>
<sequence>MKRSPNHFALWKASKPGEPAWDSPWGRGRPGWHIECSAMASEAIGKTMDIHSGGVDLRFPHHDNELAQSEAYWSTPDCHVQIRGLKMSKSLKNYTTIRSVLSEKDWTARSLRICFLLMP</sequence>
<keyword evidence="3" id="KW-0067">ATP-binding</keyword>
<protein>
    <submittedName>
        <fullName evidence="5">Cysteine--tRNA ligase, cytoplasmic</fullName>
        <ecNumber evidence="5">6.1.1.16</ecNumber>
    </submittedName>
</protein>
<evidence type="ECO:0000256" key="2">
    <source>
        <dbReference type="ARBA" id="ARBA00022741"/>
    </source>
</evidence>
<dbReference type="Pfam" id="PF01406">
    <property type="entry name" value="tRNA-synt_1e"/>
    <property type="match status" value="1"/>
</dbReference>
<dbReference type="Proteomes" id="UP001323617">
    <property type="component" value="Unassembled WGS sequence"/>
</dbReference>
<name>A0ABR0HTF0_9PEZI</name>
<evidence type="ECO:0000259" key="4">
    <source>
        <dbReference type="Pfam" id="PF01406"/>
    </source>
</evidence>
<dbReference type="InterPro" id="IPR014729">
    <property type="entry name" value="Rossmann-like_a/b/a_fold"/>
</dbReference>
<dbReference type="Gene3D" id="3.40.50.620">
    <property type="entry name" value="HUPs"/>
    <property type="match status" value="1"/>
</dbReference>
<evidence type="ECO:0000313" key="5">
    <source>
        <dbReference type="EMBL" id="KAK4671169.1"/>
    </source>
</evidence>
<reference evidence="5 6" key="1">
    <citation type="journal article" date="2023" name="bioRxiv">
        <title>High-quality genome assemblies of four members of thePodospora anserinaspecies complex.</title>
        <authorList>
            <person name="Ament-Velasquez S.L."/>
            <person name="Vogan A.A."/>
            <person name="Wallerman O."/>
            <person name="Hartmann F."/>
            <person name="Gautier V."/>
            <person name="Silar P."/>
            <person name="Giraud T."/>
            <person name="Johannesson H."/>
        </authorList>
    </citation>
    <scope>NUCLEOTIDE SEQUENCE [LARGE SCALE GENOMIC DNA]</scope>
    <source>
        <strain evidence="5 6">CBS 124.78</strain>
    </source>
</reference>